<dbReference type="AlphaFoldDB" id="A0A553HUV9"/>
<dbReference type="SMART" id="SM00829">
    <property type="entry name" value="PKS_ER"/>
    <property type="match status" value="1"/>
</dbReference>
<accession>A0A553HUV9</accession>
<evidence type="ECO:0000313" key="2">
    <source>
        <dbReference type="EMBL" id="TRX91717.1"/>
    </source>
</evidence>
<protein>
    <recommendedName>
        <fullName evidence="1">Enoyl reductase (ER) domain-containing protein</fullName>
    </recommendedName>
</protein>
<evidence type="ECO:0000259" key="1">
    <source>
        <dbReference type="SMART" id="SM00829"/>
    </source>
</evidence>
<dbReference type="STRING" id="2512241.A0A553HUV9"/>
<dbReference type="Gene3D" id="3.40.50.720">
    <property type="entry name" value="NAD(P)-binding Rossmann-like Domain"/>
    <property type="match status" value="1"/>
</dbReference>
<keyword evidence="3" id="KW-1185">Reference proteome</keyword>
<dbReference type="GO" id="GO:0016491">
    <property type="term" value="F:oxidoreductase activity"/>
    <property type="evidence" value="ECO:0007669"/>
    <property type="project" value="InterPro"/>
</dbReference>
<organism evidence="2 3">
    <name type="scientific">Xylaria flabelliformis</name>
    <dbReference type="NCBI Taxonomy" id="2512241"/>
    <lineage>
        <taxon>Eukaryota</taxon>
        <taxon>Fungi</taxon>
        <taxon>Dikarya</taxon>
        <taxon>Ascomycota</taxon>
        <taxon>Pezizomycotina</taxon>
        <taxon>Sordariomycetes</taxon>
        <taxon>Xylariomycetidae</taxon>
        <taxon>Xylariales</taxon>
        <taxon>Xylariaceae</taxon>
        <taxon>Xylaria</taxon>
    </lineage>
</organism>
<dbReference type="Pfam" id="PF00107">
    <property type="entry name" value="ADH_zinc_N"/>
    <property type="match status" value="1"/>
</dbReference>
<dbReference type="PANTHER" id="PTHR45033:SF2">
    <property type="entry name" value="ZINC-TYPE ALCOHOL DEHYDROGENASE-LIKE PROTEIN C1773.06C"/>
    <property type="match status" value="1"/>
</dbReference>
<dbReference type="InterPro" id="IPR052711">
    <property type="entry name" value="Zinc_ADH-like"/>
</dbReference>
<dbReference type="EMBL" id="VFLP01000043">
    <property type="protein sequence ID" value="TRX91717.1"/>
    <property type="molecule type" value="Genomic_DNA"/>
</dbReference>
<name>A0A553HUV9_9PEZI</name>
<dbReference type="SUPFAM" id="SSF50129">
    <property type="entry name" value="GroES-like"/>
    <property type="match status" value="1"/>
</dbReference>
<gene>
    <name evidence="2" type="ORF">FHL15_007499</name>
</gene>
<dbReference type="OrthoDB" id="9930022at2759"/>
<dbReference type="Pfam" id="PF08240">
    <property type="entry name" value="ADH_N"/>
    <property type="match status" value="1"/>
</dbReference>
<dbReference type="InterPro" id="IPR013149">
    <property type="entry name" value="ADH-like_C"/>
</dbReference>
<feature type="domain" description="Enoyl reductase (ER)" evidence="1">
    <location>
        <begin position="18"/>
        <end position="366"/>
    </location>
</feature>
<dbReference type="PANTHER" id="PTHR45033">
    <property type="match status" value="1"/>
</dbReference>
<evidence type="ECO:0000313" key="3">
    <source>
        <dbReference type="Proteomes" id="UP000319160"/>
    </source>
</evidence>
<reference evidence="3" key="1">
    <citation type="submission" date="2019-06" db="EMBL/GenBank/DDBJ databases">
        <title>Draft genome sequence of the griseofulvin-producing fungus Xylaria cubensis strain G536.</title>
        <authorList>
            <person name="Mead M.E."/>
            <person name="Raja H.A."/>
            <person name="Steenwyk J.L."/>
            <person name="Knowles S.L."/>
            <person name="Oberlies N.H."/>
            <person name="Rokas A."/>
        </authorList>
    </citation>
    <scope>NUCLEOTIDE SEQUENCE [LARGE SCALE GENOMIC DNA]</scope>
    <source>
        <strain evidence="3">G536</strain>
    </source>
</reference>
<dbReference type="Proteomes" id="UP000319160">
    <property type="component" value="Unassembled WGS sequence"/>
</dbReference>
<proteinExistence type="predicted"/>
<comment type="caution">
    <text evidence="2">The sequence shown here is derived from an EMBL/GenBank/DDBJ whole genome shotgun (WGS) entry which is preliminary data.</text>
</comment>
<dbReference type="SUPFAM" id="SSF51735">
    <property type="entry name" value="NAD(P)-binding Rossmann-fold domains"/>
    <property type="match status" value="1"/>
</dbReference>
<dbReference type="Gene3D" id="3.90.180.10">
    <property type="entry name" value="Medium-chain alcohol dehydrogenases, catalytic domain"/>
    <property type="match status" value="1"/>
</dbReference>
<sequence>MKPIPRTTLQWNVTGTDGLASLELSEQPVPELGDNQVLVHRKSLASWPSIQSDQTWQSKALNNLQFRDLVISKGQYPYGFKNNVTPGSDGAGTVLAVGKHVTRCAPGDKVVTMLLQDHIAGPPTEANTSRQLGATTDGTFRTLGAFDEQGLVRMPEGLSFIEAATLSCAGLTAWNALFGGGRPLSAGQWLLTQGTGGVSLFAVQFAKAVGARVISTTSSTEKAELLRKLGADRVVNYRETLAWGDEAKKLTGGVGVDLVVDVTGPSGLEQSVKSLRLDGIVAVVGAIAGFEGSAKVPTILDSWVNLFTSRGVWVGNRLQMEEMCRAIEGNLGRLRPVLDEKVFKLKDLKEAYEYMESGKYLGKVCIDVI</sequence>
<dbReference type="InterPro" id="IPR011032">
    <property type="entry name" value="GroES-like_sf"/>
</dbReference>
<dbReference type="InterPro" id="IPR020843">
    <property type="entry name" value="ER"/>
</dbReference>
<dbReference type="CDD" id="cd08276">
    <property type="entry name" value="MDR7"/>
    <property type="match status" value="1"/>
</dbReference>
<dbReference type="InterPro" id="IPR013154">
    <property type="entry name" value="ADH-like_N"/>
</dbReference>
<dbReference type="InterPro" id="IPR036291">
    <property type="entry name" value="NAD(P)-bd_dom_sf"/>
</dbReference>